<dbReference type="PANTHER" id="PTHR13673:SF0">
    <property type="entry name" value="VPS35 ENDOSOMAL PROTEIN-SORTING FACTOR-LIKE"/>
    <property type="match status" value="1"/>
</dbReference>
<dbReference type="PANTHER" id="PTHR13673">
    <property type="entry name" value="ESOPHAGEAL CANCER ASSOCIATED PROTEIN"/>
    <property type="match status" value="1"/>
</dbReference>
<dbReference type="GO" id="GO:0015031">
    <property type="term" value="P:protein transport"/>
    <property type="evidence" value="ECO:0007669"/>
    <property type="project" value="UniProtKB-KW"/>
</dbReference>
<dbReference type="STRING" id="4781.A0A0P1A9N7"/>
<sequence length="969" mass="109931">MPESVKSKWKQHTNRLLAKYTNYTFKIQASMLEVNDLENKYSFASRNDCQHADTIAEASVIAKTRARLKELEQDTSTPGLSMSPEQDERMIEISQSQYVIKIKEMENRLTISWENNQKVEALRVAIKCIKLLADTNIAPQFRIRSQASEDENGQPLLESLKDNFMSSDINIQAKETCRNWFYKTACIRELLPRIYIEISLLRCYRFLCDGEYPQIIARLSNMIKGVGDPMVALYTRLYLALTSSELLETTSFTELTSILNSSLLDYFYAFNWFRHERLQNWLLTSKMKYDDYLALHSPAIEWLFRCAAPGATQETFDSLVLHYQEYSNSSMILKHLCECFGGQFYASIPGEMLELICAASPSQVSKCHLCSLVAVQLSNVAVIASNEPSGKLQFLNDSWSFVMSQDDTSQYMECAAAFMKLIVVHFSHREALILLEDVVRHLNAATIDALTAKTYNFLGTFIENVVYGAKVHFEYFDMLIPSTSFLTLMDMFKRDSSVDVAKKVLRAFVSGSMRSSSTTSGTLRLHVVGPEAALAHTLLVVCCRVHDALSSLSTVSQRDEATRDISAFITRLGYVKSTTASERAQDEEMDALLMLYTDCRQVFFKLEQITRLLSSLVLRLAMHAYKRLDTGGHHKTSGHLRRNFIRSCLAFAHITIPSIESPIEKLELLVLAANIAQMTNCIMQMDALLKLSIVLVAELDMGALMISDNNEKPTHSRASSEDVKVDCNVIDHTMRIIANLMSVLVYAPSLHDEDAFYFVTALHKAVMERQTWNSSLSYRLHTNIARVRVRLMFVQLYALWGQESLPCCFNEVVSNDVLYGGDNKFSNEVQKRFSSSIETVTEEITALSDGLDIAAVAAQVELMLDFVNLVLPVLNYDKTQSTGASDSSPKQPKSRSGFALIRKCMIYTYEKLQSLKLATPTEIKRHYFNNTRDYVIDFMQEMFKRSDELKLETQAIQRLLDVLGTLALE</sequence>
<dbReference type="GeneID" id="36399237"/>
<dbReference type="AlphaFoldDB" id="A0A0P1A9N7"/>
<dbReference type="GO" id="GO:0005768">
    <property type="term" value="C:endosome"/>
    <property type="evidence" value="ECO:0007669"/>
    <property type="project" value="UniProtKB-SubCell"/>
</dbReference>
<evidence type="ECO:0000256" key="1">
    <source>
        <dbReference type="ARBA" id="ARBA00004177"/>
    </source>
</evidence>
<evidence type="ECO:0000313" key="7">
    <source>
        <dbReference type="Proteomes" id="UP000054928"/>
    </source>
</evidence>
<dbReference type="OMA" id="RVEVCKN"/>
<reference evidence="7" key="1">
    <citation type="submission" date="2014-09" db="EMBL/GenBank/DDBJ databases">
        <authorList>
            <person name="Sharma Rahul"/>
            <person name="Thines Marco"/>
        </authorList>
    </citation>
    <scope>NUCLEOTIDE SEQUENCE [LARGE SCALE GENOMIC DNA]</scope>
</reference>
<keyword evidence="4" id="KW-0967">Endosome</keyword>
<evidence type="ECO:0000256" key="5">
    <source>
        <dbReference type="ARBA" id="ARBA00022927"/>
    </source>
</evidence>
<evidence type="ECO:0000256" key="2">
    <source>
        <dbReference type="ARBA" id="ARBA00010704"/>
    </source>
</evidence>
<evidence type="ECO:0000256" key="4">
    <source>
        <dbReference type="ARBA" id="ARBA00022753"/>
    </source>
</evidence>
<protein>
    <submittedName>
        <fullName evidence="6">Predicted membrane protein (Associated with esophageal cancer in humans)</fullName>
    </submittedName>
</protein>
<dbReference type="EMBL" id="CCYD01000252">
    <property type="protein sequence ID" value="CEG36932.1"/>
    <property type="molecule type" value="Genomic_DNA"/>
</dbReference>
<proteinExistence type="inferred from homology"/>
<evidence type="ECO:0000256" key="3">
    <source>
        <dbReference type="ARBA" id="ARBA00022448"/>
    </source>
</evidence>
<organism evidence="6 7">
    <name type="scientific">Plasmopara halstedii</name>
    <name type="common">Downy mildew of sunflower</name>
    <dbReference type="NCBI Taxonomy" id="4781"/>
    <lineage>
        <taxon>Eukaryota</taxon>
        <taxon>Sar</taxon>
        <taxon>Stramenopiles</taxon>
        <taxon>Oomycota</taxon>
        <taxon>Peronosporomycetes</taxon>
        <taxon>Peronosporales</taxon>
        <taxon>Peronosporaceae</taxon>
        <taxon>Plasmopara</taxon>
    </lineage>
</organism>
<keyword evidence="3" id="KW-0813">Transport</keyword>
<evidence type="ECO:0000313" key="6">
    <source>
        <dbReference type="EMBL" id="CEG36932.1"/>
    </source>
</evidence>
<comment type="subcellular location">
    <subcellularLocation>
        <location evidence="1">Endosome</location>
    </subcellularLocation>
</comment>
<comment type="similarity">
    <text evidence="2">Belongs to the VPS35L family.</text>
</comment>
<dbReference type="InterPro" id="IPR029705">
    <property type="entry name" value="VPS35L"/>
</dbReference>
<keyword evidence="7" id="KW-1185">Reference proteome</keyword>
<dbReference type="GO" id="GO:0032456">
    <property type="term" value="P:endocytic recycling"/>
    <property type="evidence" value="ECO:0007669"/>
    <property type="project" value="InterPro"/>
</dbReference>
<accession>A0A0P1A9N7</accession>
<dbReference type="RefSeq" id="XP_024573301.1">
    <property type="nucleotide sequence ID" value="XM_024722200.1"/>
</dbReference>
<keyword evidence="5" id="KW-0653">Protein transport</keyword>
<dbReference type="Proteomes" id="UP000054928">
    <property type="component" value="Unassembled WGS sequence"/>
</dbReference>
<dbReference type="OrthoDB" id="1734063at2759"/>
<name>A0A0P1A9N7_PLAHL</name>